<feature type="transmembrane region" description="Helical" evidence="6">
    <location>
        <begin position="53"/>
        <end position="76"/>
    </location>
</feature>
<evidence type="ECO:0000256" key="3">
    <source>
        <dbReference type="ARBA" id="ARBA00022989"/>
    </source>
</evidence>
<evidence type="ECO:0000256" key="5">
    <source>
        <dbReference type="ARBA" id="ARBA00038359"/>
    </source>
</evidence>
<evidence type="ECO:0000259" key="7">
    <source>
        <dbReference type="Pfam" id="PF20684"/>
    </source>
</evidence>
<keyword evidence="3 6" id="KW-1133">Transmembrane helix</keyword>
<accession>A0AA97NZP9</accession>
<dbReference type="AlphaFoldDB" id="A0AA97NZP9"/>
<feature type="domain" description="Rhodopsin" evidence="7">
    <location>
        <begin position="189"/>
        <end position="256"/>
    </location>
</feature>
<comment type="similarity">
    <text evidence="5">Belongs to the SAT4 family.</text>
</comment>
<dbReference type="GO" id="GO:0016020">
    <property type="term" value="C:membrane"/>
    <property type="evidence" value="ECO:0007669"/>
    <property type="project" value="UniProtKB-SubCell"/>
</dbReference>
<dbReference type="Proteomes" id="UP000011086">
    <property type="component" value="Unassembled WGS sequence"/>
</dbReference>
<feature type="transmembrane region" description="Helical" evidence="6">
    <location>
        <begin position="12"/>
        <end position="32"/>
    </location>
</feature>
<gene>
    <name evidence="8" type="ORF">OOU_Y34scaffold00510g12</name>
</gene>
<evidence type="ECO:0000256" key="1">
    <source>
        <dbReference type="ARBA" id="ARBA00004141"/>
    </source>
</evidence>
<dbReference type="PANTHER" id="PTHR33048:SF47">
    <property type="entry name" value="INTEGRAL MEMBRANE PROTEIN-RELATED"/>
    <property type="match status" value="1"/>
</dbReference>
<dbReference type="InterPro" id="IPR052337">
    <property type="entry name" value="SAT4-like"/>
</dbReference>
<keyword evidence="4 6" id="KW-0472">Membrane</keyword>
<evidence type="ECO:0000256" key="4">
    <source>
        <dbReference type="ARBA" id="ARBA00023136"/>
    </source>
</evidence>
<reference evidence="8" key="1">
    <citation type="journal article" date="2012" name="PLoS Genet.">
        <title>Comparative analysis of the genomes of two field isolates of the rice blast fungus Magnaporthe oryzae.</title>
        <authorList>
            <person name="Xue M."/>
            <person name="Yang J."/>
            <person name="Li Z."/>
            <person name="Hu S."/>
            <person name="Yao N."/>
            <person name="Dean R.A."/>
            <person name="Zhao W."/>
            <person name="Shen M."/>
            <person name="Zhang H."/>
            <person name="Li C."/>
            <person name="Liu L."/>
            <person name="Cao L."/>
            <person name="Xu X."/>
            <person name="Xing Y."/>
            <person name="Hsiang T."/>
            <person name="Zhang Z."/>
            <person name="Xu J.R."/>
            <person name="Peng Y.L."/>
        </authorList>
    </citation>
    <scope>NUCLEOTIDE SEQUENCE</scope>
    <source>
        <strain evidence="8">Y34</strain>
    </source>
</reference>
<feature type="transmembrane region" description="Helical" evidence="6">
    <location>
        <begin position="195"/>
        <end position="214"/>
    </location>
</feature>
<dbReference type="InterPro" id="IPR049326">
    <property type="entry name" value="Rhodopsin_dom_fungi"/>
</dbReference>
<organism evidence="8">
    <name type="scientific">Pyricularia oryzae (strain Y34)</name>
    <name type="common">Rice blast fungus</name>
    <name type="synonym">Magnaporthe oryzae</name>
    <dbReference type="NCBI Taxonomy" id="1143189"/>
    <lineage>
        <taxon>Eukaryota</taxon>
        <taxon>Fungi</taxon>
        <taxon>Dikarya</taxon>
        <taxon>Ascomycota</taxon>
        <taxon>Pezizomycotina</taxon>
        <taxon>Sordariomycetes</taxon>
        <taxon>Sordariomycetidae</taxon>
        <taxon>Magnaporthales</taxon>
        <taxon>Pyriculariaceae</taxon>
        <taxon>Pyricularia</taxon>
    </lineage>
</organism>
<feature type="transmembrane region" description="Helical" evidence="6">
    <location>
        <begin position="96"/>
        <end position="117"/>
    </location>
</feature>
<protein>
    <recommendedName>
        <fullName evidence="7">Rhodopsin domain-containing protein</fullName>
    </recommendedName>
</protein>
<evidence type="ECO:0000313" key="8">
    <source>
        <dbReference type="EMBL" id="ELQ39273.1"/>
    </source>
</evidence>
<dbReference type="PANTHER" id="PTHR33048">
    <property type="entry name" value="PTH11-LIKE INTEGRAL MEMBRANE PROTEIN (AFU_ORTHOLOGUE AFUA_5G11245)"/>
    <property type="match status" value="1"/>
</dbReference>
<feature type="transmembrane region" description="Helical" evidence="6">
    <location>
        <begin position="137"/>
        <end position="160"/>
    </location>
</feature>
<keyword evidence="2 6" id="KW-0812">Transmembrane</keyword>
<sequence length="348" mass="39299">MNVYPQWRASIYSLTITLIVASTIVVVTRLTLGIIQRRSLSRRLAVLLTGEEAWLLAAHIFSVATAVMNLIMTLFWSDLVEQAPDGVVTNLSLADYRYLSYLLFAISLCFLSSLWAAKYSFLWMYKPLFRDMPVCRILWYILLAFCTVLLMGCFVTAFTVCSSLDASFSGGTCNTPFNTPRGAITFWFSHLRLPFARKVGVACLFCAGWVCIIISSVRAWQLNKVVGQPDLQWLALWGTTETSVVVMTVSAPGIYRAVNALARTRRSRKSFNERRSHFNRRNRNGDVELTTSLQKSSIATTCISEPLQSHQRGDESNLLVPINALVAGRKREMYHIQGPKRVYQRHTS</sequence>
<dbReference type="Pfam" id="PF20684">
    <property type="entry name" value="Fung_rhodopsin"/>
    <property type="match status" value="1"/>
</dbReference>
<evidence type="ECO:0000256" key="6">
    <source>
        <dbReference type="SAM" id="Phobius"/>
    </source>
</evidence>
<proteinExistence type="inferred from homology"/>
<dbReference type="EMBL" id="JH793318">
    <property type="protein sequence ID" value="ELQ39273.1"/>
    <property type="molecule type" value="Genomic_DNA"/>
</dbReference>
<comment type="subcellular location">
    <subcellularLocation>
        <location evidence="1">Membrane</location>
        <topology evidence="1">Multi-pass membrane protein</topology>
    </subcellularLocation>
</comment>
<name>A0AA97NZP9_PYRO3</name>
<evidence type="ECO:0000256" key="2">
    <source>
        <dbReference type="ARBA" id="ARBA00022692"/>
    </source>
</evidence>